<evidence type="ECO:0000313" key="2">
    <source>
        <dbReference type="Proteomes" id="UP000070184"/>
    </source>
</evidence>
<dbReference type="AlphaFoldDB" id="A0A133U4H1"/>
<dbReference type="Proteomes" id="UP000070184">
    <property type="component" value="Unassembled WGS sequence"/>
</dbReference>
<keyword evidence="2" id="KW-1185">Reference proteome</keyword>
<sequence length="43" mass="4595">RDNVKIIIGGYPVSDDIAEKVGADAAAETAMDGVKKCKRWMGD</sequence>
<reference evidence="1 2" key="1">
    <citation type="journal article" date="2016" name="Sci. Rep.">
        <title>Metabolic traits of an uncultured archaeal lineage -MSBL1- from brine pools of the Red Sea.</title>
        <authorList>
            <person name="Mwirichia R."/>
            <person name="Alam I."/>
            <person name="Rashid M."/>
            <person name="Vinu M."/>
            <person name="Ba-Alawi W."/>
            <person name="Anthony Kamau A."/>
            <person name="Kamanda Ngugi D."/>
            <person name="Goker M."/>
            <person name="Klenk H.P."/>
            <person name="Bajic V."/>
            <person name="Stingl U."/>
        </authorList>
    </citation>
    <scope>NUCLEOTIDE SEQUENCE [LARGE SCALE GENOMIC DNA]</scope>
    <source>
        <strain evidence="1">SCGC-AAA259B11</strain>
    </source>
</reference>
<dbReference type="GO" id="GO:0031419">
    <property type="term" value="F:cobalamin binding"/>
    <property type="evidence" value="ECO:0007669"/>
    <property type="project" value="InterPro"/>
</dbReference>
<evidence type="ECO:0000313" key="1">
    <source>
        <dbReference type="EMBL" id="KXA89093.1"/>
    </source>
</evidence>
<dbReference type="InterPro" id="IPR036724">
    <property type="entry name" value="Cobalamin-bd_sf"/>
</dbReference>
<dbReference type="SUPFAM" id="SSF52242">
    <property type="entry name" value="Cobalamin (vitamin B12)-binding domain"/>
    <property type="match status" value="1"/>
</dbReference>
<organism evidence="1 2">
    <name type="scientific">candidate division MSBL1 archaeon SCGC-AAA259B11</name>
    <dbReference type="NCBI Taxonomy" id="1698260"/>
    <lineage>
        <taxon>Archaea</taxon>
        <taxon>Methanobacteriati</taxon>
        <taxon>Methanobacteriota</taxon>
        <taxon>candidate division MSBL1</taxon>
    </lineage>
</organism>
<protein>
    <submittedName>
        <fullName evidence="1">Cobalamin-binding protein</fullName>
    </submittedName>
</protein>
<dbReference type="Gene3D" id="3.40.50.280">
    <property type="entry name" value="Cobalamin-binding domain"/>
    <property type="match status" value="1"/>
</dbReference>
<dbReference type="GO" id="GO:0046872">
    <property type="term" value="F:metal ion binding"/>
    <property type="evidence" value="ECO:0007669"/>
    <property type="project" value="InterPro"/>
</dbReference>
<gene>
    <name evidence="1" type="ORF">AKJ61_03605</name>
</gene>
<name>A0A133U4H1_9EURY</name>
<comment type="caution">
    <text evidence="1">The sequence shown here is derived from an EMBL/GenBank/DDBJ whole genome shotgun (WGS) entry which is preliminary data.</text>
</comment>
<proteinExistence type="predicted"/>
<feature type="non-terminal residue" evidence="1">
    <location>
        <position position="1"/>
    </location>
</feature>
<dbReference type="EMBL" id="LHXK01000056">
    <property type="protein sequence ID" value="KXA89093.1"/>
    <property type="molecule type" value="Genomic_DNA"/>
</dbReference>
<accession>A0A133U4H1</accession>